<reference evidence="1" key="2">
    <citation type="journal article" date="2015" name="Data Brief">
        <title>Shoot transcriptome of the giant reed, Arundo donax.</title>
        <authorList>
            <person name="Barrero R.A."/>
            <person name="Guerrero F.D."/>
            <person name="Moolhuijzen P."/>
            <person name="Goolsby J.A."/>
            <person name="Tidwell J."/>
            <person name="Bellgard S.E."/>
            <person name="Bellgard M.I."/>
        </authorList>
    </citation>
    <scope>NUCLEOTIDE SEQUENCE</scope>
    <source>
        <tissue evidence="1">Shoot tissue taken approximately 20 cm above the soil surface</tissue>
    </source>
</reference>
<evidence type="ECO:0000313" key="1">
    <source>
        <dbReference type="EMBL" id="JAD56483.1"/>
    </source>
</evidence>
<protein>
    <submittedName>
        <fullName evidence="1">Uncharacterized protein</fullName>
    </submittedName>
</protein>
<organism evidence="1">
    <name type="scientific">Arundo donax</name>
    <name type="common">Giant reed</name>
    <name type="synonym">Donax arundinaceus</name>
    <dbReference type="NCBI Taxonomy" id="35708"/>
    <lineage>
        <taxon>Eukaryota</taxon>
        <taxon>Viridiplantae</taxon>
        <taxon>Streptophyta</taxon>
        <taxon>Embryophyta</taxon>
        <taxon>Tracheophyta</taxon>
        <taxon>Spermatophyta</taxon>
        <taxon>Magnoliopsida</taxon>
        <taxon>Liliopsida</taxon>
        <taxon>Poales</taxon>
        <taxon>Poaceae</taxon>
        <taxon>PACMAD clade</taxon>
        <taxon>Arundinoideae</taxon>
        <taxon>Arundineae</taxon>
        <taxon>Arundo</taxon>
    </lineage>
</organism>
<reference evidence="1" key="1">
    <citation type="submission" date="2014-09" db="EMBL/GenBank/DDBJ databases">
        <authorList>
            <person name="Magalhaes I.L.F."/>
            <person name="Oliveira U."/>
            <person name="Santos F.R."/>
            <person name="Vidigal T.H.D.A."/>
            <person name="Brescovit A.D."/>
            <person name="Santos A.J."/>
        </authorList>
    </citation>
    <scope>NUCLEOTIDE SEQUENCE</scope>
    <source>
        <tissue evidence="1">Shoot tissue taken approximately 20 cm above the soil surface</tissue>
    </source>
</reference>
<accession>A0A0A9B2V8</accession>
<dbReference type="AlphaFoldDB" id="A0A0A9B2V8"/>
<proteinExistence type="predicted"/>
<sequence length="21" mass="2225">MVATVLVLGAVNSFVASRNYL</sequence>
<name>A0A0A9B2V8_ARUDO</name>
<dbReference type="EMBL" id="GBRH01241412">
    <property type="protein sequence ID" value="JAD56483.1"/>
    <property type="molecule type" value="Transcribed_RNA"/>
</dbReference>